<dbReference type="Proteomes" id="UP000274556">
    <property type="component" value="Unassembled WGS sequence"/>
</dbReference>
<dbReference type="GO" id="GO:0004674">
    <property type="term" value="F:protein serine/threonine kinase activity"/>
    <property type="evidence" value="ECO:0007669"/>
    <property type="project" value="UniProtKB-KW"/>
</dbReference>
<evidence type="ECO:0000313" key="4">
    <source>
        <dbReference type="EMBL" id="RKT46664.1"/>
    </source>
</evidence>
<keyword evidence="4" id="KW-0808">Transferase</keyword>
<feature type="binding site" evidence="1">
    <location>
        <position position="539"/>
    </location>
    <ligand>
        <name>ATP</name>
        <dbReference type="ChEBI" id="CHEBI:30616"/>
    </ligand>
</feature>
<proteinExistence type="predicted"/>
<keyword evidence="4" id="KW-0418">Kinase</keyword>
<keyword evidence="5" id="KW-1185">Reference proteome</keyword>
<dbReference type="PROSITE" id="PS00107">
    <property type="entry name" value="PROTEIN_KINASE_ATP"/>
    <property type="match status" value="1"/>
</dbReference>
<dbReference type="InterPro" id="IPR011528">
    <property type="entry name" value="NERD"/>
</dbReference>
<dbReference type="Pfam" id="PF08378">
    <property type="entry name" value="NERD"/>
    <property type="match status" value="1"/>
</dbReference>
<dbReference type="GO" id="GO:0006351">
    <property type="term" value="P:DNA-templated transcription"/>
    <property type="evidence" value="ECO:0007669"/>
    <property type="project" value="InterPro"/>
</dbReference>
<keyword evidence="1" id="KW-0547">Nucleotide-binding</keyword>
<name>A0A495VBL3_9GAMM</name>
<dbReference type="InterPro" id="IPR049832">
    <property type="entry name" value="BREX_PglW"/>
</dbReference>
<dbReference type="GO" id="GO:0003677">
    <property type="term" value="F:DNA binding"/>
    <property type="evidence" value="ECO:0007669"/>
    <property type="project" value="InterPro"/>
</dbReference>
<organism evidence="4 5">
    <name type="scientific">Thiocapsa rosea</name>
    <dbReference type="NCBI Taxonomy" id="69360"/>
    <lineage>
        <taxon>Bacteria</taxon>
        <taxon>Pseudomonadati</taxon>
        <taxon>Pseudomonadota</taxon>
        <taxon>Gammaproteobacteria</taxon>
        <taxon>Chromatiales</taxon>
        <taxon>Chromatiaceae</taxon>
        <taxon>Thiocapsa</taxon>
    </lineage>
</organism>
<comment type="caution">
    <text evidence="4">The sequence shown here is derived from an EMBL/GenBank/DDBJ whole genome shotgun (WGS) entry which is preliminary data.</text>
</comment>
<sequence length="1418" mass="156758">MNKLWKQITPSDYAWEREALAFLKEQLPDHEPYRAWANFEFIALDGSINEVDTLVLTPKGLFLVEIKSHPGEIGGDAGAWIWTHEGRRRVFDNPRLLAERKAKKLKSLLESQRSAHVGAGQSKERMPFIETLVFLSAENVINTLQGPARLQVCTRKTVMDALRRIDSTRTHRQLDRPLSKAVARALEEAGIKECMRARRVGLYALNTLLDEADHVQDWLATHSETGIQRRIRIYLTHGKSEQDAETLRKAARLEFRLLEGIEHPGILQARDYQQHDQGPALVYEHDPSAVRLDHFLVGLGAGQRLEILDALSLMRQIAEAVRFAHGKRLYHRALSPQSIYVHKNDLGRLGIKIGNWATARRAQDTETHALTALSHLSRVIQDEAGPYLALEAHAEAAGAAVSDSVYLDVFSLGAIAYLLFTGQPPAANDLELQDKLSRGKGLQVTDALEGAGSDLQDLIQYATHPDTGSRMGSVGEFLDYLDLVEDEMSRPDSERRADPAAALPGDTFEGGILVTKRLGRGASAVAFVVQDRGQERVLKLAADAEHNPRLRHEGETLQKLRHQAIIAYHETRDFLGHTGLLLDHAAEGTLAERLRKLGPIQLELLERFGDDLLSALCHLEDKGISHRDIKPENIGLMKQGSQLHLVLFDFSLAGISPENFTAGTLAYMDPFIRDPGRRRWDDYAERFSAALTLYEMATGRLPTWAEGEGLPSLIEGALEIDPAVFDPSLREGMAGFFRTALARDVKARFGNAEEMRRAWRQRFDQAKRDVTLHAGIDPGSNRGASDTAQRCPIDDAQLDTQIGLLPLSAQALDTLTRLNINRVEDLIRLPRNELVRMTGVGTQTRRELSELIARLQASLAPSENAREPIAPVPMAGNGLAISVDQLMRGILPPQSKSTDEARQRFLNEYLGRLDADTDRAADAVHWPTLITLGAEIGIETAQVRDLQTRVLAQWGKNRYITQLRHDIAKLLEDQGGVMTAVELAEAILLRRGSVQPSPTRERWARAVVRAAVETELARRQSRWILRRCGKRILIADDTQGRGEELADYAEALSQLADECAEQQPLLSPVRALERIRAIPAPDSFAGLSNHRLLRLAVAASQSAALSSRAEIYPKGMSAERSIELAQSALLGSGALSVAQIQDRIQGRYPDARPLPGRPQLDALLQRLDLGFVWDAKAEHGDQRGAYCLPRSGLLGYGGSTIAATPTSVHYTRQDAGNIAAARELAQFDRIVRNALDSARFLALSVRPTLWRHAQQRLAEIFALQIVSFDALLLRHLHGLCDGMANPPDWQVVLKADAADPRSVDWSRLQGLVRRVLPAMADELKAARRPVLLTDPGLMARYGLIDTWLGDLRSHLQDDPQAQALLLLIANDTATAGDVIERVSVPSGAGSREFARIPSAWLLSAEAQPHPIGRQGGAA</sequence>
<dbReference type="GO" id="GO:0005524">
    <property type="term" value="F:ATP binding"/>
    <property type="evidence" value="ECO:0007669"/>
    <property type="project" value="UniProtKB-UniRule"/>
</dbReference>
<dbReference type="EMBL" id="RBXL01000001">
    <property type="protein sequence ID" value="RKT46664.1"/>
    <property type="molecule type" value="Genomic_DNA"/>
</dbReference>
<evidence type="ECO:0000259" key="3">
    <source>
        <dbReference type="PROSITE" id="PS50965"/>
    </source>
</evidence>
<protein>
    <submittedName>
        <fullName evidence="4">Serine/threonine protein kinase</fullName>
    </submittedName>
</protein>
<dbReference type="Gene3D" id="1.10.150.20">
    <property type="entry name" value="5' to 3' exonuclease, C-terminal subdomain"/>
    <property type="match status" value="1"/>
</dbReference>
<dbReference type="Pfam" id="PF00069">
    <property type="entry name" value="Pkinase"/>
    <property type="match status" value="2"/>
</dbReference>
<gene>
    <name evidence="4" type="ORF">BDD21_4196</name>
</gene>
<evidence type="ECO:0000256" key="1">
    <source>
        <dbReference type="PROSITE-ProRule" id="PRU10141"/>
    </source>
</evidence>
<evidence type="ECO:0000259" key="2">
    <source>
        <dbReference type="PROSITE" id="PS50011"/>
    </source>
</evidence>
<dbReference type="InterPro" id="IPR017441">
    <property type="entry name" value="Protein_kinase_ATP_BS"/>
</dbReference>
<dbReference type="InterPro" id="IPR000719">
    <property type="entry name" value="Prot_kinase_dom"/>
</dbReference>
<dbReference type="PROSITE" id="PS50965">
    <property type="entry name" value="NERD"/>
    <property type="match status" value="1"/>
</dbReference>
<dbReference type="GO" id="GO:0005737">
    <property type="term" value="C:cytoplasm"/>
    <property type="evidence" value="ECO:0007669"/>
    <property type="project" value="TreeGrafter"/>
</dbReference>
<accession>A0A495VBL3</accession>
<keyword evidence="4" id="KW-0723">Serine/threonine-protein kinase</keyword>
<dbReference type="GO" id="GO:0003899">
    <property type="term" value="F:DNA-directed RNA polymerase activity"/>
    <property type="evidence" value="ECO:0007669"/>
    <property type="project" value="InterPro"/>
</dbReference>
<dbReference type="SUPFAM" id="SSF56112">
    <property type="entry name" value="Protein kinase-like (PK-like)"/>
    <property type="match status" value="2"/>
</dbReference>
<feature type="domain" description="Protein kinase" evidence="2">
    <location>
        <begin position="203"/>
        <end position="481"/>
    </location>
</feature>
<feature type="domain" description="NERD" evidence="3">
    <location>
        <begin position="11"/>
        <end position="128"/>
    </location>
</feature>
<evidence type="ECO:0000313" key="5">
    <source>
        <dbReference type="Proteomes" id="UP000274556"/>
    </source>
</evidence>
<dbReference type="Gene3D" id="1.10.510.10">
    <property type="entry name" value="Transferase(Phosphotransferase) domain 1"/>
    <property type="match status" value="2"/>
</dbReference>
<feature type="domain" description="Protein kinase" evidence="2">
    <location>
        <begin position="512"/>
        <end position="760"/>
    </location>
</feature>
<dbReference type="RefSeq" id="WP_120798747.1">
    <property type="nucleotide sequence ID" value="NZ_RBXL01000001.1"/>
</dbReference>
<dbReference type="Pfam" id="PF03118">
    <property type="entry name" value="RNA_pol_A_CTD"/>
    <property type="match status" value="1"/>
</dbReference>
<dbReference type="OrthoDB" id="9801841at2"/>
<dbReference type="SMART" id="SM00220">
    <property type="entry name" value="S_TKc"/>
    <property type="match status" value="1"/>
</dbReference>
<dbReference type="PROSITE" id="PS50011">
    <property type="entry name" value="PROTEIN_KINASE_DOM"/>
    <property type="match status" value="2"/>
</dbReference>
<dbReference type="NCBIfam" id="NF033442">
    <property type="entry name" value="BREX_PglW"/>
    <property type="match status" value="1"/>
</dbReference>
<reference evidence="4 5" key="1">
    <citation type="submission" date="2018-10" db="EMBL/GenBank/DDBJ databases">
        <title>Genomic Encyclopedia of Archaeal and Bacterial Type Strains, Phase II (KMG-II): from individual species to whole genera.</title>
        <authorList>
            <person name="Goeker M."/>
        </authorList>
    </citation>
    <scope>NUCLEOTIDE SEQUENCE [LARGE SCALE GENOMIC DNA]</scope>
    <source>
        <strain evidence="4 5">DSM 235</strain>
    </source>
</reference>
<dbReference type="PANTHER" id="PTHR44167:SF18">
    <property type="entry name" value="PROTEIN KINASE DOMAIN-CONTAINING PROTEIN"/>
    <property type="match status" value="1"/>
</dbReference>
<dbReference type="SUPFAM" id="SSF47789">
    <property type="entry name" value="C-terminal domain of RNA polymerase alpha subunit"/>
    <property type="match status" value="1"/>
</dbReference>
<dbReference type="InterPro" id="IPR011009">
    <property type="entry name" value="Kinase-like_dom_sf"/>
</dbReference>
<dbReference type="InterPro" id="IPR011260">
    <property type="entry name" value="RNAP_asu_C"/>
</dbReference>
<keyword evidence="1" id="KW-0067">ATP-binding</keyword>
<dbReference type="PANTHER" id="PTHR44167">
    <property type="entry name" value="OVARIAN-SPECIFIC SERINE/THREONINE-PROTEIN KINASE LOK-RELATED"/>
    <property type="match status" value="1"/>
</dbReference>